<reference evidence="5" key="1">
    <citation type="submission" date="2016-10" db="EMBL/GenBank/DDBJ databases">
        <authorList>
            <person name="Varghese N."/>
            <person name="Submissions S."/>
        </authorList>
    </citation>
    <scope>NUCLEOTIDE SEQUENCE [LARGE SCALE GENOMIC DNA]</scope>
    <source>
        <strain evidence="5">LP51</strain>
    </source>
</reference>
<dbReference type="Pfam" id="PF01522">
    <property type="entry name" value="Polysacc_deac_1"/>
    <property type="match status" value="2"/>
</dbReference>
<name>A0A1I2R124_9BACT</name>
<comment type="subcellular location">
    <subcellularLocation>
        <location evidence="1">Secreted</location>
    </subcellularLocation>
</comment>
<feature type="domain" description="NodB homology" evidence="3">
    <location>
        <begin position="73"/>
        <end position="348"/>
    </location>
</feature>
<dbReference type="PANTHER" id="PTHR34216:SF3">
    <property type="entry name" value="POLY-BETA-1,6-N-ACETYL-D-GLUCOSAMINE N-DEACETYLASE"/>
    <property type="match status" value="1"/>
</dbReference>
<dbReference type="OrthoDB" id="9778320at2"/>
<dbReference type="AlphaFoldDB" id="A0A1I2R124"/>
<accession>A0A1I2R124</accession>
<proteinExistence type="predicted"/>
<dbReference type="Proteomes" id="UP000198724">
    <property type="component" value="Unassembled WGS sequence"/>
</dbReference>
<dbReference type="SUPFAM" id="SSF88713">
    <property type="entry name" value="Glycoside hydrolase/deacetylase"/>
    <property type="match status" value="1"/>
</dbReference>
<dbReference type="Gene3D" id="3.20.20.370">
    <property type="entry name" value="Glycoside hydrolase/deacetylase"/>
    <property type="match status" value="1"/>
</dbReference>
<dbReference type="EMBL" id="FOOT01000002">
    <property type="protein sequence ID" value="SFG34272.1"/>
    <property type="molecule type" value="Genomic_DNA"/>
</dbReference>
<evidence type="ECO:0000256" key="1">
    <source>
        <dbReference type="ARBA" id="ARBA00004613"/>
    </source>
</evidence>
<dbReference type="STRING" id="1436961.SAMN05421739_102226"/>
<dbReference type="GO" id="GO:0005576">
    <property type="term" value="C:extracellular region"/>
    <property type="evidence" value="ECO:0007669"/>
    <property type="project" value="UniProtKB-SubCell"/>
</dbReference>
<evidence type="ECO:0000256" key="2">
    <source>
        <dbReference type="ARBA" id="ARBA00022729"/>
    </source>
</evidence>
<keyword evidence="5" id="KW-1185">Reference proteome</keyword>
<dbReference type="RefSeq" id="WP_092099699.1">
    <property type="nucleotide sequence ID" value="NZ_FOOT01000002.1"/>
</dbReference>
<evidence type="ECO:0000313" key="4">
    <source>
        <dbReference type="EMBL" id="SFG34272.1"/>
    </source>
</evidence>
<organism evidence="4 5">
    <name type="scientific">Pontibacter chinhatensis</name>
    <dbReference type="NCBI Taxonomy" id="1436961"/>
    <lineage>
        <taxon>Bacteria</taxon>
        <taxon>Pseudomonadati</taxon>
        <taxon>Bacteroidota</taxon>
        <taxon>Cytophagia</taxon>
        <taxon>Cytophagales</taxon>
        <taxon>Hymenobacteraceae</taxon>
        <taxon>Pontibacter</taxon>
    </lineage>
</organism>
<dbReference type="PROSITE" id="PS51677">
    <property type="entry name" value="NODB"/>
    <property type="match status" value="1"/>
</dbReference>
<dbReference type="GO" id="GO:0016810">
    <property type="term" value="F:hydrolase activity, acting on carbon-nitrogen (but not peptide) bonds"/>
    <property type="evidence" value="ECO:0007669"/>
    <property type="project" value="InterPro"/>
</dbReference>
<evidence type="ECO:0000259" key="3">
    <source>
        <dbReference type="PROSITE" id="PS51677"/>
    </source>
</evidence>
<keyword evidence="2" id="KW-0732">Signal</keyword>
<protein>
    <submittedName>
        <fullName evidence="4">Polysaccharide deacetylase</fullName>
    </submittedName>
</protein>
<gene>
    <name evidence="4" type="ORF">SAMN05421739_102226</name>
</gene>
<sequence length="348" mass="40122">MIRQLLHTIRKPYEPKALVLMYHRVAALETDVWRLAVRPQHFEEHLQVLRSNWRVVPLAELVDGLTNHRLRRNSIAITFDDGYADNYVTARPLLEKYNVPATFFICTGKLGSGAEFWWDELEHLILSTEELPHTLGIRINQELISFDLGDEWHLTEDIRQKHQQWKAFVQEPPTLRCILYLKLWEQLKSLPSHLQQEYLQQVKVWAGTPGHTRAAYQSMNLEQLKDLAWNRLFHIGSHTVSHPDLASLSPSAQQQELVKSKRFLEEAISREVTLLAYPYGSCNLETVRLAAEAGFHAAVTTQDCPVVSTSAKYKLGRFLVDDWGGKQLDTYLKSWLTTKVNAHAHFPA</sequence>
<dbReference type="PANTHER" id="PTHR34216">
    <property type="match status" value="1"/>
</dbReference>
<evidence type="ECO:0000313" key="5">
    <source>
        <dbReference type="Proteomes" id="UP000198724"/>
    </source>
</evidence>
<dbReference type="InterPro" id="IPR002509">
    <property type="entry name" value="NODB_dom"/>
</dbReference>
<dbReference type="CDD" id="cd10918">
    <property type="entry name" value="CE4_NodB_like_5s_6s"/>
    <property type="match status" value="1"/>
</dbReference>
<dbReference type="GO" id="GO:0005975">
    <property type="term" value="P:carbohydrate metabolic process"/>
    <property type="evidence" value="ECO:0007669"/>
    <property type="project" value="InterPro"/>
</dbReference>
<dbReference type="InterPro" id="IPR051398">
    <property type="entry name" value="Polysacch_Deacetylase"/>
</dbReference>
<dbReference type="InterPro" id="IPR011330">
    <property type="entry name" value="Glyco_hydro/deAcase_b/a-brl"/>
</dbReference>